<dbReference type="Proteomes" id="UP000228934">
    <property type="component" value="Unassembled WGS sequence"/>
</dbReference>
<name>A0A2G9RMP2_AQUCT</name>
<evidence type="ECO:0000313" key="2">
    <source>
        <dbReference type="Proteomes" id="UP000228934"/>
    </source>
</evidence>
<reference evidence="2" key="1">
    <citation type="journal article" date="2017" name="Nat. Commun.">
        <title>The North American bullfrog draft genome provides insight into hormonal regulation of long noncoding RNA.</title>
        <authorList>
            <person name="Hammond S.A."/>
            <person name="Warren R.L."/>
            <person name="Vandervalk B.P."/>
            <person name="Kucuk E."/>
            <person name="Khan H."/>
            <person name="Gibb E.A."/>
            <person name="Pandoh P."/>
            <person name="Kirk H."/>
            <person name="Zhao Y."/>
            <person name="Jones M."/>
            <person name="Mungall A.J."/>
            <person name="Coope R."/>
            <person name="Pleasance S."/>
            <person name="Moore R.A."/>
            <person name="Holt R.A."/>
            <person name="Round J.M."/>
            <person name="Ohora S."/>
            <person name="Walle B.V."/>
            <person name="Veldhoen N."/>
            <person name="Helbing C.C."/>
            <person name="Birol I."/>
        </authorList>
    </citation>
    <scope>NUCLEOTIDE SEQUENCE [LARGE SCALE GENOMIC DNA]</scope>
</reference>
<evidence type="ECO:0000313" key="1">
    <source>
        <dbReference type="EMBL" id="PIO29025.1"/>
    </source>
</evidence>
<organism evidence="1 2">
    <name type="scientific">Aquarana catesbeiana</name>
    <name type="common">American bullfrog</name>
    <name type="synonym">Rana catesbeiana</name>
    <dbReference type="NCBI Taxonomy" id="8400"/>
    <lineage>
        <taxon>Eukaryota</taxon>
        <taxon>Metazoa</taxon>
        <taxon>Chordata</taxon>
        <taxon>Craniata</taxon>
        <taxon>Vertebrata</taxon>
        <taxon>Euteleostomi</taxon>
        <taxon>Amphibia</taxon>
        <taxon>Batrachia</taxon>
        <taxon>Anura</taxon>
        <taxon>Neobatrachia</taxon>
        <taxon>Ranoidea</taxon>
        <taxon>Ranidae</taxon>
        <taxon>Aquarana</taxon>
    </lineage>
</organism>
<sequence length="76" mass="8504">MIVLTSILSVLLAILAIGLIAALAIGSRDICWKQTLNYNVGVYENFGNLTHGTYRTHYEHFTSSTFRGRKPLSEDM</sequence>
<keyword evidence="2" id="KW-1185">Reference proteome</keyword>
<accession>A0A2G9RMP2</accession>
<protein>
    <submittedName>
        <fullName evidence="1">Uncharacterized protein</fullName>
    </submittedName>
</protein>
<dbReference type="AlphaFoldDB" id="A0A2G9RMP2"/>
<proteinExistence type="predicted"/>
<dbReference type="EMBL" id="KV935032">
    <property type="protein sequence ID" value="PIO29025.1"/>
    <property type="molecule type" value="Genomic_DNA"/>
</dbReference>
<gene>
    <name evidence="1" type="ORF">AB205_0077040</name>
</gene>